<evidence type="ECO:0000256" key="3">
    <source>
        <dbReference type="ARBA" id="ARBA00022475"/>
    </source>
</evidence>
<evidence type="ECO:0000256" key="7">
    <source>
        <dbReference type="SAM" id="Phobius"/>
    </source>
</evidence>
<keyword evidence="6 7" id="KW-0472">Membrane</keyword>
<evidence type="ECO:0000313" key="10">
    <source>
        <dbReference type="Proteomes" id="UP000200980"/>
    </source>
</evidence>
<evidence type="ECO:0000313" key="9">
    <source>
        <dbReference type="EMBL" id="OOL18228.1"/>
    </source>
</evidence>
<accession>A0A1S8GPB4</accession>
<dbReference type="Proteomes" id="UP000200980">
    <property type="component" value="Unassembled WGS sequence"/>
</dbReference>
<sequence>MTFDLYTTLYIIAIIAEAMTAALLAGKLEMDLVGVFLLGWITALGGGSIRDVLLNHYPLSWVKHPSYPLITGFAALATIMVAQHMHRLRKLFLFLDAIGLVVFTVMGCQVAMTEHLSVVCVIISGMITGCMGGVLRDILCNDIPLLFRSELYGTVSVSTGVVFLCCSHIVDNSTIELIVSMVFGISFRLLSIRYNWTLPRFSYRS</sequence>
<keyword evidence="10" id="KW-1185">Reference proteome</keyword>
<evidence type="ECO:0000256" key="2">
    <source>
        <dbReference type="ARBA" id="ARBA00008193"/>
    </source>
</evidence>
<comment type="caution">
    <text evidence="9">The sequence shown here is derived from an EMBL/GenBank/DDBJ whole genome shotgun (WGS) entry which is preliminary data.</text>
</comment>
<organism evidence="9 10">
    <name type="scientific">Bombella intestini</name>
    <dbReference type="NCBI Taxonomy" id="1539051"/>
    <lineage>
        <taxon>Bacteria</taxon>
        <taxon>Pseudomonadati</taxon>
        <taxon>Pseudomonadota</taxon>
        <taxon>Alphaproteobacteria</taxon>
        <taxon>Acetobacterales</taxon>
        <taxon>Acetobacteraceae</taxon>
        <taxon>Bombella</taxon>
    </lineage>
</organism>
<feature type="transmembrane region" description="Helical" evidence="7">
    <location>
        <begin position="176"/>
        <end position="196"/>
    </location>
</feature>
<dbReference type="AlphaFoldDB" id="A0A1S8GPB4"/>
<feature type="transmembrane region" description="Helical" evidence="7">
    <location>
        <begin position="65"/>
        <end position="82"/>
    </location>
</feature>
<dbReference type="STRING" id="1539051.AL01_05275"/>
<evidence type="ECO:0000259" key="8">
    <source>
        <dbReference type="Pfam" id="PF03458"/>
    </source>
</evidence>
<reference evidence="9 10" key="1">
    <citation type="journal article" date="2016" name="PLoS ONE">
        <title>Whole-Genome Sequence Analysis of Bombella intestini LMG 28161T, a Novel Acetic Acid Bacterium Isolated from the Crop of a Red-Tailed Bumble Bee, Bombus lapidarius.</title>
        <authorList>
            <person name="Li L."/>
            <person name="Illeghems K."/>
            <person name="Van Kerrebroeck S."/>
            <person name="Borremans W."/>
            <person name="Cleenwerck I."/>
            <person name="Smagghe G."/>
            <person name="De Vuyst L."/>
            <person name="Vandamme P."/>
        </authorList>
    </citation>
    <scope>NUCLEOTIDE SEQUENCE [LARGE SCALE GENOMIC DNA]</scope>
    <source>
        <strain evidence="9 10">R-52487</strain>
    </source>
</reference>
<gene>
    <name evidence="9" type="ORF">AL01_05275</name>
</gene>
<dbReference type="OrthoDB" id="9791874at2"/>
<feature type="domain" description="Glycine transporter" evidence="8">
    <location>
        <begin position="9"/>
        <end position="81"/>
    </location>
</feature>
<feature type="transmembrane region" description="Helical" evidence="7">
    <location>
        <begin position="118"/>
        <end position="139"/>
    </location>
</feature>
<dbReference type="EMBL" id="JATM01000003">
    <property type="protein sequence ID" value="OOL18228.1"/>
    <property type="molecule type" value="Genomic_DNA"/>
</dbReference>
<name>A0A1S8GPB4_9PROT</name>
<keyword evidence="5 7" id="KW-1133">Transmembrane helix</keyword>
<proteinExistence type="inferred from homology"/>
<dbReference type="RefSeq" id="WP_077396395.1">
    <property type="nucleotide sequence ID" value="NZ_JATM01000003.1"/>
</dbReference>
<evidence type="ECO:0000256" key="1">
    <source>
        <dbReference type="ARBA" id="ARBA00004651"/>
    </source>
</evidence>
<dbReference type="PANTHER" id="PTHR30506">
    <property type="entry name" value="INNER MEMBRANE PROTEIN"/>
    <property type="match status" value="1"/>
</dbReference>
<feature type="transmembrane region" description="Helical" evidence="7">
    <location>
        <begin position="151"/>
        <end position="170"/>
    </location>
</feature>
<evidence type="ECO:0000256" key="6">
    <source>
        <dbReference type="ARBA" id="ARBA00023136"/>
    </source>
</evidence>
<dbReference type="PANTHER" id="PTHR30506:SF3">
    <property type="entry name" value="UPF0126 INNER MEMBRANE PROTEIN YADS-RELATED"/>
    <property type="match status" value="1"/>
</dbReference>
<dbReference type="Pfam" id="PF03458">
    <property type="entry name" value="Gly_transporter"/>
    <property type="match status" value="2"/>
</dbReference>
<evidence type="ECO:0000256" key="4">
    <source>
        <dbReference type="ARBA" id="ARBA00022692"/>
    </source>
</evidence>
<comment type="subcellular location">
    <subcellularLocation>
        <location evidence="1">Cell membrane</location>
        <topology evidence="1">Multi-pass membrane protein</topology>
    </subcellularLocation>
</comment>
<keyword evidence="3" id="KW-1003">Cell membrane</keyword>
<feature type="domain" description="Glycine transporter" evidence="8">
    <location>
        <begin position="94"/>
        <end position="166"/>
    </location>
</feature>
<feature type="transmembrane region" description="Helical" evidence="7">
    <location>
        <begin position="91"/>
        <end position="112"/>
    </location>
</feature>
<comment type="similarity">
    <text evidence="2">Belongs to the UPF0126 family.</text>
</comment>
<keyword evidence="4 7" id="KW-0812">Transmembrane</keyword>
<protein>
    <submittedName>
        <fullName evidence="9">Membrane protein</fullName>
    </submittedName>
</protein>
<dbReference type="GO" id="GO:0005886">
    <property type="term" value="C:plasma membrane"/>
    <property type="evidence" value="ECO:0007669"/>
    <property type="project" value="UniProtKB-SubCell"/>
</dbReference>
<evidence type="ECO:0000256" key="5">
    <source>
        <dbReference type="ARBA" id="ARBA00022989"/>
    </source>
</evidence>
<feature type="transmembrane region" description="Helical" evidence="7">
    <location>
        <begin position="32"/>
        <end position="53"/>
    </location>
</feature>
<feature type="transmembrane region" description="Helical" evidence="7">
    <location>
        <begin position="6"/>
        <end position="25"/>
    </location>
</feature>
<dbReference type="InterPro" id="IPR005115">
    <property type="entry name" value="Gly_transporter"/>
</dbReference>